<proteinExistence type="predicted"/>
<keyword evidence="1" id="KW-0472">Membrane</keyword>
<dbReference type="AlphaFoldDB" id="A0A1I4PNN8"/>
<keyword evidence="1" id="KW-1133">Transmembrane helix</keyword>
<accession>A0A1I4PNN8</accession>
<feature type="transmembrane region" description="Helical" evidence="1">
    <location>
        <begin position="61"/>
        <end position="87"/>
    </location>
</feature>
<name>A0A1I4PNN8_9EURY</name>
<evidence type="ECO:0000313" key="2">
    <source>
        <dbReference type="EMBL" id="SFM29348.1"/>
    </source>
</evidence>
<feature type="transmembrane region" description="Helical" evidence="1">
    <location>
        <begin position="17"/>
        <end position="41"/>
    </location>
</feature>
<keyword evidence="3" id="KW-1185">Reference proteome</keyword>
<dbReference type="Proteomes" id="UP000198535">
    <property type="component" value="Unassembled WGS sequence"/>
</dbReference>
<reference evidence="3" key="1">
    <citation type="submission" date="2016-10" db="EMBL/GenBank/DDBJ databases">
        <authorList>
            <person name="Varghese N."/>
            <person name="Submissions S."/>
        </authorList>
    </citation>
    <scope>NUCLEOTIDE SEQUENCE [LARGE SCALE GENOMIC DNA]</scope>
    <source>
        <strain evidence="3">Mob M</strain>
    </source>
</reference>
<protein>
    <submittedName>
        <fullName evidence="2">Uncharacterized protein</fullName>
    </submittedName>
</protein>
<keyword evidence="1" id="KW-0812">Transmembrane</keyword>
<dbReference type="EMBL" id="FOUJ01000001">
    <property type="protein sequence ID" value="SFM29348.1"/>
    <property type="molecule type" value="Genomic_DNA"/>
</dbReference>
<evidence type="ECO:0000313" key="3">
    <source>
        <dbReference type="Proteomes" id="UP000198535"/>
    </source>
</evidence>
<dbReference type="RefSeq" id="WP_091933398.1">
    <property type="nucleotide sequence ID" value="NZ_FOUJ01000001.1"/>
</dbReference>
<evidence type="ECO:0000256" key="1">
    <source>
        <dbReference type="SAM" id="Phobius"/>
    </source>
</evidence>
<organism evidence="2 3">
    <name type="scientific">Methanolobus profundi</name>
    <dbReference type="NCBI Taxonomy" id="487685"/>
    <lineage>
        <taxon>Archaea</taxon>
        <taxon>Methanobacteriati</taxon>
        <taxon>Methanobacteriota</taxon>
        <taxon>Stenosarchaea group</taxon>
        <taxon>Methanomicrobia</taxon>
        <taxon>Methanosarcinales</taxon>
        <taxon>Methanosarcinaceae</taxon>
        <taxon>Methanolobus</taxon>
    </lineage>
</organism>
<sequence length="125" mass="13852">MGEDGSEHDKHTINKTVFWLFLSIGIILTLLFLSGQTFSLIDYDMTVSLGLQESVEEVGEVGIAWANGFAFADTILYIPLLIIGIIGLLKRMDWGLYSMFAAMAITVYWRSSVWQPSSLAGILSI</sequence>
<gene>
    <name evidence="2" type="ORF">SAMN04488696_0789</name>
</gene>
<feature type="transmembrane region" description="Helical" evidence="1">
    <location>
        <begin position="94"/>
        <end position="111"/>
    </location>
</feature>